<keyword evidence="1" id="KW-1133">Transmembrane helix</keyword>
<reference evidence="3" key="1">
    <citation type="journal article" date="2021" name="Nat. Commun.">
        <title>Genetic determinants of endophytism in the Arabidopsis root mycobiome.</title>
        <authorList>
            <person name="Mesny F."/>
            <person name="Miyauchi S."/>
            <person name="Thiergart T."/>
            <person name="Pickel B."/>
            <person name="Atanasova L."/>
            <person name="Karlsson M."/>
            <person name="Huettel B."/>
            <person name="Barry K.W."/>
            <person name="Haridas S."/>
            <person name="Chen C."/>
            <person name="Bauer D."/>
            <person name="Andreopoulos W."/>
            <person name="Pangilinan J."/>
            <person name="LaButti K."/>
            <person name="Riley R."/>
            <person name="Lipzen A."/>
            <person name="Clum A."/>
            <person name="Drula E."/>
            <person name="Henrissat B."/>
            <person name="Kohler A."/>
            <person name="Grigoriev I.V."/>
            <person name="Martin F.M."/>
            <person name="Hacquard S."/>
        </authorList>
    </citation>
    <scope>NUCLEOTIDE SEQUENCE</scope>
    <source>
        <strain evidence="3">MPI-SDFR-AT-0120</strain>
    </source>
</reference>
<feature type="signal peptide" evidence="2">
    <location>
        <begin position="1"/>
        <end position="21"/>
    </location>
</feature>
<evidence type="ECO:0000256" key="2">
    <source>
        <dbReference type="SAM" id="SignalP"/>
    </source>
</evidence>
<dbReference type="Proteomes" id="UP000813461">
    <property type="component" value="Unassembled WGS sequence"/>
</dbReference>
<dbReference type="EMBL" id="JAGMVJ010000005">
    <property type="protein sequence ID" value="KAH7090222.1"/>
    <property type="molecule type" value="Genomic_DNA"/>
</dbReference>
<evidence type="ECO:0008006" key="5">
    <source>
        <dbReference type="Google" id="ProtNLM"/>
    </source>
</evidence>
<dbReference type="AlphaFoldDB" id="A0A8K0W0N1"/>
<evidence type="ECO:0000313" key="4">
    <source>
        <dbReference type="Proteomes" id="UP000813461"/>
    </source>
</evidence>
<keyword evidence="2" id="KW-0732">Signal</keyword>
<feature type="chain" id="PRO_5035446248" description="Transmembrane protein" evidence="2">
    <location>
        <begin position="22"/>
        <end position="140"/>
    </location>
</feature>
<keyword evidence="1" id="KW-0472">Membrane</keyword>
<gene>
    <name evidence="3" type="ORF">FB567DRAFT_286034</name>
</gene>
<accession>A0A8K0W0N1</accession>
<comment type="caution">
    <text evidence="3">The sequence shown here is derived from an EMBL/GenBank/DDBJ whole genome shotgun (WGS) entry which is preliminary data.</text>
</comment>
<organism evidence="3 4">
    <name type="scientific">Paraphoma chrysanthemicola</name>
    <dbReference type="NCBI Taxonomy" id="798071"/>
    <lineage>
        <taxon>Eukaryota</taxon>
        <taxon>Fungi</taxon>
        <taxon>Dikarya</taxon>
        <taxon>Ascomycota</taxon>
        <taxon>Pezizomycotina</taxon>
        <taxon>Dothideomycetes</taxon>
        <taxon>Pleosporomycetidae</taxon>
        <taxon>Pleosporales</taxon>
        <taxon>Pleosporineae</taxon>
        <taxon>Phaeosphaeriaceae</taxon>
        <taxon>Paraphoma</taxon>
    </lineage>
</organism>
<keyword evidence="4" id="KW-1185">Reference proteome</keyword>
<evidence type="ECO:0000313" key="3">
    <source>
        <dbReference type="EMBL" id="KAH7090222.1"/>
    </source>
</evidence>
<evidence type="ECO:0000256" key="1">
    <source>
        <dbReference type="SAM" id="Phobius"/>
    </source>
</evidence>
<proteinExistence type="predicted"/>
<protein>
    <recommendedName>
        <fullName evidence="5">Transmembrane protein</fullName>
    </recommendedName>
</protein>
<feature type="transmembrane region" description="Helical" evidence="1">
    <location>
        <begin position="45"/>
        <end position="63"/>
    </location>
</feature>
<name>A0A8K0W0N1_9PLEO</name>
<keyword evidence="1" id="KW-0812">Transmembrane</keyword>
<sequence>MATRIFLLSLTLQTLLCRASAIPYPQIVANDSTPKKNYWSTEAIIASIGVCTALMCSILSLAWPRLRMRQHQLIKCMQNYHFLSHQIFLTPPSACHLAFTEQRTLERAKRISGWHRSHEETRQNLQAQYNELLAMRRGGF</sequence>